<evidence type="ECO:0000259" key="1">
    <source>
        <dbReference type="Pfam" id="PF07978"/>
    </source>
</evidence>
<dbReference type="OrthoDB" id="3519756at2"/>
<reference evidence="3" key="1">
    <citation type="submission" date="2018-09" db="EMBL/GenBank/DDBJ databases">
        <authorList>
            <person name="Zhu H."/>
        </authorList>
    </citation>
    <scope>NUCLEOTIDE SEQUENCE [LARGE SCALE GENOMIC DNA]</scope>
    <source>
        <strain evidence="3">K1S02-23</strain>
    </source>
</reference>
<dbReference type="Gene3D" id="3.30.70.100">
    <property type="match status" value="1"/>
</dbReference>
<dbReference type="InterPro" id="IPR012577">
    <property type="entry name" value="NIPSNAP"/>
</dbReference>
<evidence type="ECO:0000313" key="3">
    <source>
        <dbReference type="Proteomes" id="UP000266327"/>
    </source>
</evidence>
<dbReference type="InterPro" id="IPR011008">
    <property type="entry name" value="Dimeric_a/b-barrel"/>
</dbReference>
<evidence type="ECO:0000313" key="2">
    <source>
        <dbReference type="EMBL" id="RJG02498.1"/>
    </source>
</evidence>
<sequence length="99" mass="11128">MSMNLVVLIKIKYGRVEEAVSILKEIAQFLEPHGWKLLASYTPFIGDLGHLYDIWEVPDANAVPNALTALAGNKKWEEVFARWSDVCESEHISVCAKVI</sequence>
<feature type="domain" description="NIPSNAP" evidence="1">
    <location>
        <begin position="11"/>
        <end position="84"/>
    </location>
</feature>
<accession>A0A3A3G1X5</accession>
<proteinExistence type="predicted"/>
<dbReference type="Proteomes" id="UP000266327">
    <property type="component" value="Unassembled WGS sequence"/>
</dbReference>
<dbReference type="RefSeq" id="WP_119785999.1">
    <property type="nucleotide sequence ID" value="NZ_QYUQ01000002.1"/>
</dbReference>
<comment type="caution">
    <text evidence="2">The sequence shown here is derived from an EMBL/GenBank/DDBJ whole genome shotgun (WGS) entry which is preliminary data.</text>
</comment>
<dbReference type="EMBL" id="QYUQ01000002">
    <property type="protein sequence ID" value="RJG02498.1"/>
    <property type="molecule type" value="Genomic_DNA"/>
</dbReference>
<dbReference type="Pfam" id="PF07978">
    <property type="entry name" value="NIPSNAP"/>
    <property type="match status" value="1"/>
</dbReference>
<gene>
    <name evidence="2" type="ORF">D3878_13695</name>
</gene>
<keyword evidence="3" id="KW-1185">Reference proteome</keyword>
<dbReference type="SUPFAM" id="SSF54909">
    <property type="entry name" value="Dimeric alpha+beta barrel"/>
    <property type="match status" value="1"/>
</dbReference>
<organism evidence="2 3">
    <name type="scientific">Noviherbaspirillum sedimenti</name>
    <dbReference type="NCBI Taxonomy" id="2320865"/>
    <lineage>
        <taxon>Bacteria</taxon>
        <taxon>Pseudomonadati</taxon>
        <taxon>Pseudomonadota</taxon>
        <taxon>Betaproteobacteria</taxon>
        <taxon>Burkholderiales</taxon>
        <taxon>Oxalobacteraceae</taxon>
        <taxon>Noviherbaspirillum</taxon>
    </lineage>
</organism>
<protein>
    <recommendedName>
        <fullName evidence="1">NIPSNAP domain-containing protein</fullName>
    </recommendedName>
</protein>
<dbReference type="AlphaFoldDB" id="A0A3A3G1X5"/>
<name>A0A3A3G1X5_9BURK</name>